<evidence type="ECO:0000313" key="11">
    <source>
        <dbReference type="EMBL" id="KAJ7359548.1"/>
    </source>
</evidence>
<dbReference type="Pfam" id="PF02230">
    <property type="entry name" value="Abhydrolase_2"/>
    <property type="match status" value="1"/>
</dbReference>
<accession>A0AAD7F066</accession>
<dbReference type="InterPro" id="IPR029058">
    <property type="entry name" value="AB_hydrolase_fold"/>
</dbReference>
<dbReference type="Gene3D" id="3.40.50.1820">
    <property type="entry name" value="alpha/beta hydrolase"/>
    <property type="match status" value="1"/>
</dbReference>
<evidence type="ECO:0000256" key="3">
    <source>
        <dbReference type="ARBA" id="ARBA00014923"/>
    </source>
</evidence>
<dbReference type="GO" id="GO:0006631">
    <property type="term" value="P:fatty acid metabolic process"/>
    <property type="evidence" value="ECO:0007669"/>
    <property type="project" value="UniProtKB-KW"/>
</dbReference>
<keyword evidence="6" id="KW-0276">Fatty acid metabolism</keyword>
<comment type="catalytic activity">
    <reaction evidence="9">
        <text>S-hexadecanoyl-L-cysteinyl-[protein] + H2O = L-cysteinyl-[protein] + hexadecanoate + H(+)</text>
        <dbReference type="Rhea" id="RHEA:19233"/>
        <dbReference type="Rhea" id="RHEA-COMP:10131"/>
        <dbReference type="Rhea" id="RHEA-COMP:11032"/>
        <dbReference type="ChEBI" id="CHEBI:7896"/>
        <dbReference type="ChEBI" id="CHEBI:15377"/>
        <dbReference type="ChEBI" id="CHEBI:15378"/>
        <dbReference type="ChEBI" id="CHEBI:29950"/>
        <dbReference type="ChEBI" id="CHEBI:74151"/>
        <dbReference type="EC" id="3.1.2.22"/>
    </reaction>
</comment>
<dbReference type="GO" id="GO:0052689">
    <property type="term" value="F:carboxylic ester hydrolase activity"/>
    <property type="evidence" value="ECO:0007669"/>
    <property type="project" value="UniProtKB-KW"/>
</dbReference>
<sequence length="211" mass="23123">MWVPANNMVVDSICVLGLGQVRWVLPAAYAHPPVMAVTGNMQKRMSSWFDICIFDFPLTIPPPGKEDDAGILKSIAFIDALLTEIVQSGVDPSCIVLGGISQGAAMNLLTGLTTAKKLAGLIVLSARLPLRHKFKSMVSAHASSIPIFWGHGNADPLVSYKLSRVCVEYLVTEIGLDFHTYYRLAHYIRDDKLTDIASWLKKILAPSEPFN</sequence>
<dbReference type="EMBL" id="JARIHO010000006">
    <property type="protein sequence ID" value="KAJ7359548.1"/>
    <property type="molecule type" value="Genomic_DNA"/>
</dbReference>
<dbReference type="InterPro" id="IPR050565">
    <property type="entry name" value="LYPA1-2/EST-like"/>
</dbReference>
<comment type="similarity">
    <text evidence="1">Belongs to the AB hydrolase superfamily. AB hydrolase 2 family.</text>
</comment>
<keyword evidence="5" id="KW-0378">Hydrolase</keyword>
<evidence type="ECO:0000256" key="4">
    <source>
        <dbReference type="ARBA" id="ARBA00022487"/>
    </source>
</evidence>
<evidence type="ECO:0000256" key="9">
    <source>
        <dbReference type="ARBA" id="ARBA00047337"/>
    </source>
</evidence>
<dbReference type="Proteomes" id="UP001218218">
    <property type="component" value="Unassembled WGS sequence"/>
</dbReference>
<dbReference type="EC" id="3.1.2.22" evidence="2"/>
<keyword evidence="4" id="KW-0719">Serine esterase</keyword>
<gene>
    <name evidence="11" type="ORF">DFH08DRAFT_911509</name>
</gene>
<dbReference type="InterPro" id="IPR003140">
    <property type="entry name" value="PLipase/COase/thioEstase"/>
</dbReference>
<evidence type="ECO:0000256" key="2">
    <source>
        <dbReference type="ARBA" id="ARBA00012423"/>
    </source>
</evidence>
<evidence type="ECO:0000256" key="8">
    <source>
        <dbReference type="ARBA" id="ARBA00031195"/>
    </source>
</evidence>
<evidence type="ECO:0000256" key="5">
    <source>
        <dbReference type="ARBA" id="ARBA00022801"/>
    </source>
</evidence>
<keyword evidence="12" id="KW-1185">Reference proteome</keyword>
<protein>
    <recommendedName>
        <fullName evidence="3">Acyl-protein thioesterase 1</fullName>
        <ecNumber evidence="2">3.1.2.22</ecNumber>
    </recommendedName>
    <alternativeName>
        <fullName evidence="8">Palmitoyl-protein hydrolase</fullName>
    </alternativeName>
</protein>
<organism evidence="11 12">
    <name type="scientific">Mycena albidolilacea</name>
    <dbReference type="NCBI Taxonomy" id="1033008"/>
    <lineage>
        <taxon>Eukaryota</taxon>
        <taxon>Fungi</taxon>
        <taxon>Dikarya</taxon>
        <taxon>Basidiomycota</taxon>
        <taxon>Agaricomycotina</taxon>
        <taxon>Agaricomycetes</taxon>
        <taxon>Agaricomycetidae</taxon>
        <taxon>Agaricales</taxon>
        <taxon>Marasmiineae</taxon>
        <taxon>Mycenaceae</taxon>
        <taxon>Mycena</taxon>
    </lineage>
</organism>
<evidence type="ECO:0000256" key="6">
    <source>
        <dbReference type="ARBA" id="ARBA00022832"/>
    </source>
</evidence>
<dbReference type="PANTHER" id="PTHR10655:SF17">
    <property type="entry name" value="LYSOPHOSPHOLIPASE-LIKE PROTEIN 1"/>
    <property type="match status" value="1"/>
</dbReference>
<evidence type="ECO:0000313" key="12">
    <source>
        <dbReference type="Proteomes" id="UP001218218"/>
    </source>
</evidence>
<dbReference type="SUPFAM" id="SSF53474">
    <property type="entry name" value="alpha/beta-Hydrolases"/>
    <property type="match status" value="1"/>
</dbReference>
<keyword evidence="6" id="KW-0443">Lipid metabolism</keyword>
<evidence type="ECO:0000256" key="7">
    <source>
        <dbReference type="ARBA" id="ARBA00029392"/>
    </source>
</evidence>
<reference evidence="11" key="1">
    <citation type="submission" date="2023-03" db="EMBL/GenBank/DDBJ databases">
        <title>Massive genome expansion in bonnet fungi (Mycena s.s.) driven by repeated elements and novel gene families across ecological guilds.</title>
        <authorList>
            <consortium name="Lawrence Berkeley National Laboratory"/>
            <person name="Harder C.B."/>
            <person name="Miyauchi S."/>
            <person name="Viragh M."/>
            <person name="Kuo A."/>
            <person name="Thoen E."/>
            <person name="Andreopoulos B."/>
            <person name="Lu D."/>
            <person name="Skrede I."/>
            <person name="Drula E."/>
            <person name="Henrissat B."/>
            <person name="Morin E."/>
            <person name="Kohler A."/>
            <person name="Barry K."/>
            <person name="LaButti K."/>
            <person name="Morin E."/>
            <person name="Salamov A."/>
            <person name="Lipzen A."/>
            <person name="Mereny Z."/>
            <person name="Hegedus B."/>
            <person name="Baldrian P."/>
            <person name="Stursova M."/>
            <person name="Weitz H."/>
            <person name="Taylor A."/>
            <person name="Grigoriev I.V."/>
            <person name="Nagy L.G."/>
            <person name="Martin F."/>
            <person name="Kauserud H."/>
        </authorList>
    </citation>
    <scope>NUCLEOTIDE SEQUENCE</scope>
    <source>
        <strain evidence="11">CBHHK002</strain>
    </source>
</reference>
<name>A0AAD7F066_9AGAR</name>
<dbReference type="AlphaFoldDB" id="A0AAD7F066"/>
<dbReference type="GO" id="GO:0005737">
    <property type="term" value="C:cytoplasm"/>
    <property type="evidence" value="ECO:0007669"/>
    <property type="project" value="TreeGrafter"/>
</dbReference>
<dbReference type="PANTHER" id="PTHR10655">
    <property type="entry name" value="LYSOPHOSPHOLIPASE-RELATED"/>
    <property type="match status" value="1"/>
</dbReference>
<comment type="function">
    <text evidence="7">Hydrolyzes fatty acids from S-acylated cysteine residues in proteins with a strong preference for palmitoylated G-alpha proteins over other acyl substrates. Mediates the deacylation of G-alpha proteins such as GPA1 in vivo, but has weak or no activity toward palmitoylated Ras proteins. Has weak lysophospholipase activity in vitro; however such activity may not exist in vivo.</text>
</comment>
<evidence type="ECO:0000259" key="10">
    <source>
        <dbReference type="Pfam" id="PF02230"/>
    </source>
</evidence>
<proteinExistence type="inferred from homology"/>
<comment type="caution">
    <text evidence="11">The sequence shown here is derived from an EMBL/GenBank/DDBJ whole genome shotgun (WGS) entry which is preliminary data.</text>
</comment>
<feature type="domain" description="Phospholipase/carboxylesterase/thioesterase" evidence="10">
    <location>
        <begin position="20"/>
        <end position="203"/>
    </location>
</feature>
<evidence type="ECO:0000256" key="1">
    <source>
        <dbReference type="ARBA" id="ARBA00006499"/>
    </source>
</evidence>
<dbReference type="GO" id="GO:0008474">
    <property type="term" value="F:palmitoyl-(protein) hydrolase activity"/>
    <property type="evidence" value="ECO:0007669"/>
    <property type="project" value="UniProtKB-EC"/>
</dbReference>